<organism evidence="1 2">
    <name type="scientific">Rousettus aegyptiacus</name>
    <name type="common">Egyptian fruit bat</name>
    <name type="synonym">Pteropus aegyptiacus</name>
    <dbReference type="NCBI Taxonomy" id="9407"/>
    <lineage>
        <taxon>Eukaryota</taxon>
        <taxon>Metazoa</taxon>
        <taxon>Chordata</taxon>
        <taxon>Craniata</taxon>
        <taxon>Vertebrata</taxon>
        <taxon>Euteleostomi</taxon>
        <taxon>Mammalia</taxon>
        <taxon>Eutheria</taxon>
        <taxon>Laurasiatheria</taxon>
        <taxon>Chiroptera</taxon>
        <taxon>Yinpterochiroptera</taxon>
        <taxon>Pteropodoidea</taxon>
        <taxon>Pteropodidae</taxon>
        <taxon>Rousettinae</taxon>
        <taxon>Rousettus</taxon>
    </lineage>
</organism>
<protein>
    <submittedName>
        <fullName evidence="1">Uncharacterized protein</fullName>
    </submittedName>
</protein>
<name>A0A7J8DHY7_ROUAE</name>
<evidence type="ECO:0000313" key="1">
    <source>
        <dbReference type="EMBL" id="KAF6422854.1"/>
    </source>
</evidence>
<accession>A0A7J8DHY7</accession>
<dbReference type="Proteomes" id="UP000593571">
    <property type="component" value="Unassembled WGS sequence"/>
</dbReference>
<keyword evidence="2" id="KW-1185">Reference proteome</keyword>
<dbReference type="AlphaFoldDB" id="A0A7J8DHY7"/>
<sequence>MYLMGGETGYCISKACVVFPTGPRLSQRHEEAKSGRPVLVLSPSLPRQPRRGSHCFPLRWPVCSPQPCSLGLVALPKLWACSPEKAPTLPWTRWESHHLPRGACAPKPSFVCSSFLNQSVNLHGLRIVLFIHVNVNVDRVCIYSNFYFIFSGRWGGGVGNVPLITSRAAAGAGAPTARPPRGAAPWGRPRCHIPASSGIGTSQCSSYDRLSGPACGVLSLSCWVCFGKPLAGPVRIQIQERTAFLCWGHSRRRAACLS</sequence>
<evidence type="ECO:0000313" key="2">
    <source>
        <dbReference type="Proteomes" id="UP000593571"/>
    </source>
</evidence>
<gene>
    <name evidence="1" type="ORF">HJG63_008650</name>
</gene>
<dbReference type="EMBL" id="JACASE010000012">
    <property type="protein sequence ID" value="KAF6422854.1"/>
    <property type="molecule type" value="Genomic_DNA"/>
</dbReference>
<proteinExistence type="predicted"/>
<reference evidence="1 2" key="1">
    <citation type="journal article" date="2020" name="Nature">
        <title>Six reference-quality genomes reveal evolution of bat adaptations.</title>
        <authorList>
            <person name="Jebb D."/>
            <person name="Huang Z."/>
            <person name="Pippel M."/>
            <person name="Hughes G.M."/>
            <person name="Lavrichenko K."/>
            <person name="Devanna P."/>
            <person name="Winkler S."/>
            <person name="Jermiin L.S."/>
            <person name="Skirmuntt E.C."/>
            <person name="Katzourakis A."/>
            <person name="Burkitt-Gray L."/>
            <person name="Ray D.A."/>
            <person name="Sullivan K.A.M."/>
            <person name="Roscito J.G."/>
            <person name="Kirilenko B.M."/>
            <person name="Davalos L.M."/>
            <person name="Corthals A.P."/>
            <person name="Power M.L."/>
            <person name="Jones G."/>
            <person name="Ransome R.D."/>
            <person name="Dechmann D.K.N."/>
            <person name="Locatelli A.G."/>
            <person name="Puechmaille S.J."/>
            <person name="Fedrigo O."/>
            <person name="Jarvis E.D."/>
            <person name="Hiller M."/>
            <person name="Vernes S.C."/>
            <person name="Myers E.W."/>
            <person name="Teeling E.C."/>
        </authorList>
    </citation>
    <scope>NUCLEOTIDE SEQUENCE [LARGE SCALE GENOMIC DNA]</scope>
    <source>
        <strain evidence="1">MRouAeg1</strain>
        <tissue evidence="1">Muscle</tissue>
    </source>
</reference>
<comment type="caution">
    <text evidence="1">The sequence shown here is derived from an EMBL/GenBank/DDBJ whole genome shotgun (WGS) entry which is preliminary data.</text>
</comment>